<evidence type="ECO:0000256" key="1">
    <source>
        <dbReference type="SAM" id="Phobius"/>
    </source>
</evidence>
<keyword evidence="1" id="KW-1133">Transmembrane helix</keyword>
<accession>A0AAF0K7E5</accession>
<name>A0AAF0K7E5_9CAUD</name>
<reference evidence="2" key="1">
    <citation type="submission" date="2023-03" db="EMBL/GenBank/DDBJ databases">
        <authorList>
            <person name="Adamson A.J."/>
            <person name="Baker B.A."/>
            <person name="Galadyk N."/>
            <person name="Joshi D.H."/>
            <person name="Kistler H.E."/>
            <person name="Roberts S.M."/>
            <person name="Saint K.A."/>
            <person name="Sunnen C.N."/>
            <person name="Garlena R.A."/>
            <person name="Russell D.A."/>
            <person name="Pope W.H."/>
            <person name="Jacobs-Sera D."/>
            <person name="Hatfull G.F."/>
        </authorList>
    </citation>
    <scope>NUCLEOTIDE SEQUENCE</scope>
</reference>
<organism evidence="2 3">
    <name type="scientific">Gordonia phage Commandaria</name>
    <dbReference type="NCBI Taxonomy" id="3038364"/>
    <lineage>
        <taxon>Viruses</taxon>
        <taxon>Duplodnaviria</taxon>
        <taxon>Heunggongvirae</taxon>
        <taxon>Uroviricota</taxon>
        <taxon>Caudoviricetes</taxon>
        <taxon>Zierdtviridae</taxon>
        <taxon>Emilbogenvirinae</taxon>
        <taxon>Commandariavirus</taxon>
        <taxon>Commandariavirus commandaria</taxon>
    </lineage>
</organism>
<evidence type="ECO:0000313" key="2">
    <source>
        <dbReference type="EMBL" id="WGH20801.1"/>
    </source>
</evidence>
<keyword evidence="3" id="KW-1185">Reference proteome</keyword>
<keyword evidence="1" id="KW-0812">Transmembrane</keyword>
<sequence length="111" mass="13058">MSTREKIGTGAALWVVFAAMVNATENHWLASFTCLMIAAAILSWVFGRALERRERRARREQRDLLERLNHDMASERTIEYVQDERGFYVPRREDRGDRRAVGRDDQECDQR</sequence>
<proteinExistence type="predicted"/>
<dbReference type="EMBL" id="OQ709208">
    <property type="protein sequence ID" value="WGH20801.1"/>
    <property type="molecule type" value="Genomic_DNA"/>
</dbReference>
<dbReference type="KEGG" id="vg:80560571"/>
<dbReference type="Proteomes" id="UP001243276">
    <property type="component" value="Segment"/>
</dbReference>
<feature type="transmembrane region" description="Helical" evidence="1">
    <location>
        <begin position="28"/>
        <end position="50"/>
    </location>
</feature>
<dbReference type="GeneID" id="80560571"/>
<protein>
    <submittedName>
        <fullName evidence="2">Membrane protein</fullName>
    </submittedName>
</protein>
<keyword evidence="1" id="KW-0472">Membrane</keyword>
<evidence type="ECO:0000313" key="3">
    <source>
        <dbReference type="Proteomes" id="UP001243276"/>
    </source>
</evidence>
<dbReference type="RefSeq" id="YP_010842808.1">
    <property type="nucleotide sequence ID" value="NC_079146.1"/>
</dbReference>
<gene>
    <name evidence="2" type="primary">18</name>
</gene>